<dbReference type="EMBL" id="AEBR01000054">
    <property type="protein sequence ID" value="EFM82774.1"/>
    <property type="molecule type" value="Genomic_DNA"/>
</dbReference>
<name>A0A125W651_ENTFL</name>
<dbReference type="Proteomes" id="UP000004846">
    <property type="component" value="Unassembled WGS sequence"/>
</dbReference>
<evidence type="ECO:0000313" key="1">
    <source>
        <dbReference type="EMBL" id="EFM82774.1"/>
    </source>
</evidence>
<accession>A0A125W651</accession>
<comment type="caution">
    <text evidence="1">The sequence shown here is derived from an EMBL/GenBank/DDBJ whole genome shotgun (WGS) entry which is preliminary data.</text>
</comment>
<organism evidence="1 2">
    <name type="scientific">Enterococcus faecalis TX4248</name>
    <dbReference type="NCBI Taxonomy" id="749495"/>
    <lineage>
        <taxon>Bacteria</taxon>
        <taxon>Bacillati</taxon>
        <taxon>Bacillota</taxon>
        <taxon>Bacilli</taxon>
        <taxon>Lactobacillales</taxon>
        <taxon>Enterococcaceae</taxon>
        <taxon>Enterococcus</taxon>
    </lineage>
</organism>
<protein>
    <submittedName>
        <fullName evidence="1">Uncharacterized protein</fullName>
    </submittedName>
</protein>
<sequence>MFLSITSFYFCILFVQEAQSIRFILSLLDEKENHFSLFYRHFPLKEELLKLFYVFLYFFFTPCFKDV</sequence>
<evidence type="ECO:0000313" key="2">
    <source>
        <dbReference type="Proteomes" id="UP000004846"/>
    </source>
</evidence>
<gene>
    <name evidence="1" type="ORF">HMPREF9498_01712</name>
</gene>
<reference evidence="1 2" key="1">
    <citation type="submission" date="2010-07" db="EMBL/GenBank/DDBJ databases">
        <authorList>
            <person name="Sid Ahmed O."/>
        </authorList>
    </citation>
    <scope>NUCLEOTIDE SEQUENCE [LARGE SCALE GENOMIC DNA]</scope>
    <source>
        <strain evidence="1 2">TX4248</strain>
    </source>
</reference>
<dbReference type="AlphaFoldDB" id="A0A125W651"/>
<proteinExistence type="predicted"/>
<dbReference type="HOGENOM" id="CLU_2805789_0_0_9"/>